<feature type="transmembrane region" description="Helical" evidence="1">
    <location>
        <begin position="200"/>
        <end position="222"/>
    </location>
</feature>
<feature type="transmembrane region" description="Helical" evidence="1">
    <location>
        <begin position="12"/>
        <end position="29"/>
    </location>
</feature>
<organism evidence="3 4">
    <name type="scientific">Paenibacillus dendrobii</name>
    <dbReference type="NCBI Taxonomy" id="2691084"/>
    <lineage>
        <taxon>Bacteria</taxon>
        <taxon>Bacillati</taxon>
        <taxon>Bacillota</taxon>
        <taxon>Bacilli</taxon>
        <taxon>Bacillales</taxon>
        <taxon>Paenibacillaceae</taxon>
        <taxon>Paenibacillus</taxon>
    </lineage>
</organism>
<keyword evidence="1" id="KW-0472">Membrane</keyword>
<evidence type="ECO:0000259" key="2">
    <source>
        <dbReference type="SMART" id="SM00460"/>
    </source>
</evidence>
<dbReference type="RefSeq" id="WP_160499159.1">
    <property type="nucleotide sequence ID" value="NZ_WUBI01000003.1"/>
</dbReference>
<proteinExistence type="predicted"/>
<dbReference type="Pfam" id="PF01841">
    <property type="entry name" value="Transglut_core"/>
    <property type="match status" value="1"/>
</dbReference>
<keyword evidence="4" id="KW-1185">Reference proteome</keyword>
<reference evidence="3 4" key="1">
    <citation type="submission" date="2019-12" db="EMBL/GenBank/DDBJ databases">
        <title>Paenibacillus sp. nov., an endophytic bacterium isolated from the stem of Dendrobium.</title>
        <authorList>
            <person name="Zhao R."/>
        </authorList>
    </citation>
    <scope>NUCLEOTIDE SEQUENCE [LARGE SCALE GENOMIC DNA]</scope>
    <source>
        <strain evidence="3 4">HJL G12</strain>
    </source>
</reference>
<dbReference type="Proteomes" id="UP000460318">
    <property type="component" value="Unassembled WGS sequence"/>
</dbReference>
<dbReference type="EMBL" id="WUBI01000003">
    <property type="protein sequence ID" value="MWV45545.1"/>
    <property type="molecule type" value="Genomic_DNA"/>
</dbReference>
<sequence length="735" mass="82005">MENGKDPLLYRIWISLPLMGLFMEWLIPLKPLDVMSVSREWFGVMYIFTGLLLLLGVFCFKWAISLPLYGLCTAGVWVYVIRLSGGETGPLSSFTLLLQDVKLLVSTGNFSMMSQESRMLVLMIGWALLVYSVQSLALLRSSVLLFAAATLLYLFCLETLLNLPVYGDIIRTSALILMLQGMVHLSRLRESGKSHVIHRSVYSLWGFSLVGLVLVLVVGSWAGGSITQAKPTARISLQQAADRLADWVRTGYNGGEAAAVTGYNLSGEEDDMGVPLHQGNRIYFTAQTPIATYWRGETFSEYNGRKWSEPEDTVNTGYAPGVIPGERDNPSAGMKTVIQQITFEQPLLQSFPLFGGGMIAEVMDLQLSAARSALPAAIEHNTDAGTVRVMLDRGQPQVEGYTVKVDIPDSDPQRLGSESGVDPKLVRERYLQLPNGLPERVRNLAAEITRGAANRYEQVEAVKSYLNEHETYTLETRVPPEGQDFVDDFLFETHEGYCNHFSTAMTVLLRSKGIPARYVKGFAPGIQDVGHQDRYIISEGDAHSWVEVYFPESGWIPFDPTPALAISSGTAQPVSSLHQMSASGGDLLLKYAGLAAKELFRTVDFFWSKKLIWGTGFALAGLLTLIVISFMPWLKLLPLWLRLHVTRRRFPAKDDLLKCARPVWAALDRRFGAAPAGFTVREYMDSLPVEQEEMRSLLYDFTADWERIAYDEGPLDRSRCIAFMRRCLRISKKVA</sequence>
<dbReference type="AlphaFoldDB" id="A0A7X3LIT1"/>
<keyword evidence="1" id="KW-1133">Transmembrane helix</keyword>
<protein>
    <recommendedName>
        <fullName evidence="2">Transglutaminase-like domain-containing protein</fullName>
    </recommendedName>
</protein>
<evidence type="ECO:0000313" key="4">
    <source>
        <dbReference type="Proteomes" id="UP000460318"/>
    </source>
</evidence>
<evidence type="ECO:0000313" key="3">
    <source>
        <dbReference type="EMBL" id="MWV45545.1"/>
    </source>
</evidence>
<comment type="caution">
    <text evidence="3">The sequence shown here is derived from an EMBL/GenBank/DDBJ whole genome shotgun (WGS) entry which is preliminary data.</text>
</comment>
<dbReference type="SUPFAM" id="SSF54001">
    <property type="entry name" value="Cysteine proteinases"/>
    <property type="match status" value="1"/>
</dbReference>
<accession>A0A7X3LIT1</accession>
<dbReference type="Gene3D" id="3.10.620.30">
    <property type="match status" value="1"/>
</dbReference>
<keyword evidence="1" id="KW-0812">Transmembrane</keyword>
<name>A0A7X3LIT1_9BACL</name>
<feature type="transmembrane region" description="Helical" evidence="1">
    <location>
        <begin position="119"/>
        <end position="139"/>
    </location>
</feature>
<dbReference type="InterPro" id="IPR038765">
    <property type="entry name" value="Papain-like_cys_pep_sf"/>
</dbReference>
<dbReference type="InterPro" id="IPR002931">
    <property type="entry name" value="Transglutaminase-like"/>
</dbReference>
<gene>
    <name evidence="3" type="ORF">GRF59_18190</name>
</gene>
<evidence type="ECO:0000256" key="1">
    <source>
        <dbReference type="SAM" id="Phobius"/>
    </source>
</evidence>
<feature type="transmembrane region" description="Helical" evidence="1">
    <location>
        <begin position="144"/>
        <end position="163"/>
    </location>
</feature>
<dbReference type="SMART" id="SM00460">
    <property type="entry name" value="TGc"/>
    <property type="match status" value="1"/>
</dbReference>
<feature type="transmembrane region" description="Helical" evidence="1">
    <location>
        <begin position="41"/>
        <end position="64"/>
    </location>
</feature>
<dbReference type="InterPro" id="IPR052901">
    <property type="entry name" value="Bact_TGase-like"/>
</dbReference>
<feature type="domain" description="Transglutaminase-like" evidence="2">
    <location>
        <begin position="490"/>
        <end position="562"/>
    </location>
</feature>
<dbReference type="PANTHER" id="PTHR42736">
    <property type="entry name" value="PROTEIN-GLUTAMINE GAMMA-GLUTAMYLTRANSFERASE"/>
    <property type="match status" value="1"/>
</dbReference>
<dbReference type="PANTHER" id="PTHR42736:SF1">
    <property type="entry name" value="PROTEIN-GLUTAMINE GAMMA-GLUTAMYLTRANSFERASE"/>
    <property type="match status" value="1"/>
</dbReference>
<feature type="transmembrane region" description="Helical" evidence="1">
    <location>
        <begin position="611"/>
        <end position="634"/>
    </location>
</feature>